<gene>
    <name evidence="1" type="ORF">APZ18_12225</name>
</gene>
<dbReference type="Proteomes" id="UP000050833">
    <property type="component" value="Unassembled WGS sequence"/>
</dbReference>
<keyword evidence="2" id="KW-1185">Reference proteome</keyword>
<dbReference type="InterPro" id="IPR056951">
    <property type="entry name" value="Phage_connect_2"/>
</dbReference>
<reference evidence="1 2" key="1">
    <citation type="submission" date="2015-10" db="EMBL/GenBank/DDBJ databases">
        <title>Butyribacter intestini gen. nov., sp. nov., a butyric acid-producing bacterium of the family Lachnospiraceae isolated from the human faeces.</title>
        <authorList>
            <person name="Zou Y."/>
            <person name="Xue W."/>
            <person name="Luo G."/>
            <person name="Lv M."/>
        </authorList>
    </citation>
    <scope>NUCLEOTIDE SEQUENCE [LARGE SCALE GENOMIC DNA]</scope>
    <source>
        <strain evidence="1 2">TF01-11</strain>
    </source>
</reference>
<dbReference type="RefSeq" id="WP_055945322.1">
    <property type="nucleotide sequence ID" value="NZ_DBGBRS010000182.1"/>
</dbReference>
<evidence type="ECO:0008006" key="3">
    <source>
        <dbReference type="Google" id="ProtNLM"/>
    </source>
</evidence>
<evidence type="ECO:0000313" key="1">
    <source>
        <dbReference type="EMBL" id="KQC85442.1"/>
    </source>
</evidence>
<dbReference type="Pfam" id="PF24829">
    <property type="entry name" value="Phage_connect_2"/>
    <property type="match status" value="1"/>
</dbReference>
<dbReference type="AlphaFoldDB" id="A0AAW3JRF6"/>
<comment type="caution">
    <text evidence="1">The sequence shown here is derived from an EMBL/GenBank/DDBJ whole genome shotgun (WGS) entry which is preliminary data.</text>
</comment>
<name>A0AAW3JRF6_9FIRM</name>
<accession>A0AAW3JRF6</accession>
<dbReference type="EMBL" id="LLKB01000005">
    <property type="protein sequence ID" value="KQC85442.1"/>
    <property type="molecule type" value="Genomic_DNA"/>
</dbReference>
<organism evidence="1 2">
    <name type="scientific">Butyribacter intestini</name>
    <dbReference type="NCBI Taxonomy" id="1703332"/>
    <lineage>
        <taxon>Bacteria</taxon>
        <taxon>Bacillati</taxon>
        <taxon>Bacillota</taxon>
        <taxon>Clostridia</taxon>
        <taxon>Lachnospirales</taxon>
        <taxon>Lachnospiraceae</taxon>
        <taxon>Butyribacter</taxon>
    </lineage>
</organism>
<protein>
    <recommendedName>
        <fullName evidence="3">Phage gp6-like head-tail connector protein</fullName>
    </recommendedName>
</protein>
<sequence>MTDFGEKIKKSLRIKHSSLDDEIESNIEICLLLLRGVGISEEKACADTQDMLIFKACELYCKWQFNFDNQAERFEKAFEGLRDFLSLGGEYTNGSTK</sequence>
<evidence type="ECO:0000313" key="2">
    <source>
        <dbReference type="Proteomes" id="UP000050833"/>
    </source>
</evidence>
<proteinExistence type="predicted"/>